<keyword evidence="3 5" id="KW-0371">Homeobox</keyword>
<evidence type="ECO:0000256" key="2">
    <source>
        <dbReference type="ARBA" id="ARBA00023125"/>
    </source>
</evidence>
<dbReference type="PRINTS" id="PR00031">
    <property type="entry name" value="HTHREPRESSR"/>
</dbReference>
<evidence type="ECO:0000313" key="10">
    <source>
        <dbReference type="Proteomes" id="UP000050761"/>
    </source>
</evidence>
<dbReference type="InterPro" id="IPR000047">
    <property type="entry name" value="HTH_motif"/>
</dbReference>
<feature type="compositionally biased region" description="Low complexity" evidence="7">
    <location>
        <begin position="71"/>
        <end position="82"/>
    </location>
</feature>
<dbReference type="PROSITE" id="PS50071">
    <property type="entry name" value="HOMEOBOX_2"/>
    <property type="match status" value="1"/>
</dbReference>
<dbReference type="CDD" id="cd00086">
    <property type="entry name" value="homeodomain"/>
    <property type="match status" value="1"/>
</dbReference>
<feature type="DNA-binding region" description="Homeobox" evidence="5">
    <location>
        <begin position="7"/>
        <end position="46"/>
    </location>
</feature>
<protein>
    <submittedName>
        <fullName evidence="11">Homeobox domain-containing protein</fullName>
    </submittedName>
</protein>
<dbReference type="EMBL" id="UZAH01040155">
    <property type="protein sequence ID" value="VDP58003.1"/>
    <property type="molecule type" value="Genomic_DNA"/>
</dbReference>
<dbReference type="OrthoDB" id="6159439at2759"/>
<name>A0A183GUZ6_HELPZ</name>
<evidence type="ECO:0000313" key="9">
    <source>
        <dbReference type="EMBL" id="VDP58003.1"/>
    </source>
</evidence>
<evidence type="ECO:0000259" key="8">
    <source>
        <dbReference type="PROSITE" id="PS50071"/>
    </source>
</evidence>
<reference evidence="9 10" key="1">
    <citation type="submission" date="2018-11" db="EMBL/GenBank/DDBJ databases">
        <authorList>
            <consortium name="Pathogen Informatics"/>
        </authorList>
    </citation>
    <scope>NUCLEOTIDE SEQUENCE [LARGE SCALE GENOMIC DNA]</scope>
</reference>
<gene>
    <name evidence="9" type="ORF">HPBE_LOCUS26515</name>
</gene>
<keyword evidence="2 5" id="KW-0238">DNA-binding</keyword>
<dbReference type="PANTHER" id="PTHR24333:SF8">
    <property type="entry name" value="HOMEOBOX PROTEIN CEH-62"/>
    <property type="match status" value="1"/>
</dbReference>
<dbReference type="Gene3D" id="1.10.10.60">
    <property type="entry name" value="Homeodomain-like"/>
    <property type="match status" value="1"/>
</dbReference>
<dbReference type="WBParaSite" id="HPBE_0002651601-mRNA-1">
    <property type="protein sequence ID" value="HPBE_0002651601-mRNA-1"/>
    <property type="gene ID" value="HPBE_0002651601"/>
</dbReference>
<evidence type="ECO:0000256" key="1">
    <source>
        <dbReference type="ARBA" id="ARBA00004123"/>
    </source>
</evidence>
<dbReference type="GO" id="GO:0005634">
    <property type="term" value="C:nucleus"/>
    <property type="evidence" value="ECO:0007669"/>
    <property type="project" value="UniProtKB-SubCell"/>
</dbReference>
<keyword evidence="4 5" id="KW-0539">Nucleus</keyword>
<sequence length="215" mass="23870">MPYCEYLSERYMVRDKRTLLAESLGLTEAQVKTWFQNRRAKDKREKKTDSPQRSPSESANVSVADDSLLETSQSSTISPSPSNEVAPTPPPRLKPATSPVVQSHQILSGLLQAHPVPEYSQYFSNLGLPPIETVPSYMSNQMRKSDAYSSETAVKDIYKMHSNIYEQNFGSMYAHVPLSLNPLNSTLSPGYIPEPLAPVANNDTLAVEHTQLTAL</sequence>
<feature type="domain" description="Homeobox" evidence="8">
    <location>
        <begin position="5"/>
        <end position="45"/>
    </location>
</feature>
<dbReference type="InterPro" id="IPR001356">
    <property type="entry name" value="HD"/>
</dbReference>
<dbReference type="GO" id="GO:0003677">
    <property type="term" value="F:DNA binding"/>
    <property type="evidence" value="ECO:0007669"/>
    <property type="project" value="UniProtKB-UniRule"/>
</dbReference>
<dbReference type="PROSITE" id="PS00027">
    <property type="entry name" value="HOMEOBOX_1"/>
    <property type="match status" value="1"/>
</dbReference>
<feature type="region of interest" description="Disordered" evidence="7">
    <location>
        <begin position="34"/>
        <end position="100"/>
    </location>
</feature>
<dbReference type="Pfam" id="PF00046">
    <property type="entry name" value="Homeodomain"/>
    <property type="match status" value="1"/>
</dbReference>
<feature type="compositionally biased region" description="Polar residues" evidence="7">
    <location>
        <begin position="51"/>
        <end position="61"/>
    </location>
</feature>
<dbReference type="Proteomes" id="UP000050761">
    <property type="component" value="Unassembled WGS sequence"/>
</dbReference>
<dbReference type="PANTHER" id="PTHR24333">
    <property type="entry name" value="HOMEO BOX HB9 LIKE A-RELATED"/>
    <property type="match status" value="1"/>
</dbReference>
<dbReference type="InterPro" id="IPR017970">
    <property type="entry name" value="Homeobox_CS"/>
</dbReference>
<comment type="subcellular location">
    <subcellularLocation>
        <location evidence="1 5 6">Nucleus</location>
    </subcellularLocation>
</comment>
<proteinExistence type="predicted"/>
<dbReference type="SUPFAM" id="SSF46689">
    <property type="entry name" value="Homeodomain-like"/>
    <property type="match status" value="1"/>
</dbReference>
<evidence type="ECO:0000313" key="11">
    <source>
        <dbReference type="WBParaSite" id="HPBE_0002651601-mRNA-1"/>
    </source>
</evidence>
<dbReference type="GO" id="GO:0000981">
    <property type="term" value="F:DNA-binding transcription factor activity, RNA polymerase II-specific"/>
    <property type="evidence" value="ECO:0007669"/>
    <property type="project" value="InterPro"/>
</dbReference>
<evidence type="ECO:0000256" key="5">
    <source>
        <dbReference type="PROSITE-ProRule" id="PRU00108"/>
    </source>
</evidence>
<accession>A0A183GUZ6</accession>
<evidence type="ECO:0000256" key="4">
    <source>
        <dbReference type="ARBA" id="ARBA00023242"/>
    </source>
</evidence>
<evidence type="ECO:0000256" key="7">
    <source>
        <dbReference type="SAM" id="MobiDB-lite"/>
    </source>
</evidence>
<organism evidence="10 11">
    <name type="scientific">Heligmosomoides polygyrus</name>
    <name type="common">Parasitic roundworm</name>
    <dbReference type="NCBI Taxonomy" id="6339"/>
    <lineage>
        <taxon>Eukaryota</taxon>
        <taxon>Metazoa</taxon>
        <taxon>Ecdysozoa</taxon>
        <taxon>Nematoda</taxon>
        <taxon>Chromadorea</taxon>
        <taxon>Rhabditida</taxon>
        <taxon>Rhabditina</taxon>
        <taxon>Rhabditomorpha</taxon>
        <taxon>Strongyloidea</taxon>
        <taxon>Heligmosomidae</taxon>
        <taxon>Heligmosomoides</taxon>
    </lineage>
</organism>
<evidence type="ECO:0000256" key="6">
    <source>
        <dbReference type="RuleBase" id="RU000682"/>
    </source>
</evidence>
<keyword evidence="10" id="KW-1185">Reference proteome</keyword>
<dbReference type="SMART" id="SM00389">
    <property type="entry name" value="HOX"/>
    <property type="match status" value="1"/>
</dbReference>
<reference evidence="11" key="2">
    <citation type="submission" date="2019-09" db="UniProtKB">
        <authorList>
            <consortium name="WormBaseParasite"/>
        </authorList>
    </citation>
    <scope>IDENTIFICATION</scope>
</reference>
<dbReference type="InterPro" id="IPR050848">
    <property type="entry name" value="Homeobox_TF"/>
</dbReference>
<evidence type="ECO:0000256" key="3">
    <source>
        <dbReference type="ARBA" id="ARBA00023155"/>
    </source>
</evidence>
<dbReference type="InterPro" id="IPR009057">
    <property type="entry name" value="Homeodomain-like_sf"/>
</dbReference>
<accession>A0A3P8IJK9</accession>
<dbReference type="AlphaFoldDB" id="A0A183GUZ6"/>